<reference evidence="2 3" key="1">
    <citation type="journal article" date="2011" name="PLoS Genet.">
        <title>Comparative genomic analysis of human fungal pathogens causing paracoccidioidomycosis.</title>
        <authorList>
            <person name="Desjardins C.A."/>
            <person name="Champion M.D."/>
            <person name="Holder J.W."/>
            <person name="Muszewska A."/>
            <person name="Goldberg J."/>
            <person name="Bailao A.M."/>
            <person name="Brigido M.M."/>
            <person name="Ferreira M.E."/>
            <person name="Garcia A.M."/>
            <person name="Grynberg M."/>
            <person name="Gujja S."/>
            <person name="Heiman D.I."/>
            <person name="Henn M.R."/>
            <person name="Kodira C.D."/>
            <person name="Leon-Narvaez H."/>
            <person name="Longo L.V."/>
            <person name="Ma L.J."/>
            <person name="Malavazi I."/>
            <person name="Matsuo A.L."/>
            <person name="Morais F.V."/>
            <person name="Pereira M."/>
            <person name="Rodriguez-Brito S."/>
            <person name="Sakthikumar S."/>
            <person name="Salem-Izacc S.M."/>
            <person name="Sykes S.M."/>
            <person name="Teixeira M.M."/>
            <person name="Vallejo M.C."/>
            <person name="Walter M.E."/>
            <person name="Yandava C."/>
            <person name="Young S."/>
            <person name="Zeng Q."/>
            <person name="Zucker J."/>
            <person name="Felipe M.S."/>
            <person name="Goldman G.H."/>
            <person name="Haas B.J."/>
            <person name="McEwen J.G."/>
            <person name="Nino-Vega G."/>
            <person name="Puccia R."/>
            <person name="San-Blas G."/>
            <person name="Soares C.M."/>
            <person name="Birren B.W."/>
            <person name="Cuomo C.A."/>
        </authorList>
    </citation>
    <scope>NUCLEOTIDE SEQUENCE [LARGE SCALE GENOMIC DNA]</scope>
    <source>
        <strain evidence="2 3">Pb18</strain>
    </source>
</reference>
<dbReference type="VEuPathDB" id="FungiDB:PADG_07364"/>
<feature type="compositionally biased region" description="Basic and acidic residues" evidence="1">
    <location>
        <begin position="17"/>
        <end position="27"/>
    </location>
</feature>
<dbReference type="AlphaFoldDB" id="C1GJC8"/>
<dbReference type="InParanoid" id="C1GJC8"/>
<dbReference type="EMBL" id="KN275967">
    <property type="protein sequence ID" value="EEH42544.2"/>
    <property type="molecule type" value="Genomic_DNA"/>
</dbReference>
<evidence type="ECO:0000256" key="1">
    <source>
        <dbReference type="SAM" id="MobiDB-lite"/>
    </source>
</evidence>
<sequence length="81" mass="9096">MSYKRKYEVVGTLPSDENWKPTDEAHPTLHPASPTRQIPPVGVSQTQFARPPLCQLSLEPREENESLFLVPGRLKDNQQGG</sequence>
<dbReference type="HOGENOM" id="CLU_2574518_0_0_1"/>
<name>C1GJC8_PARBD</name>
<feature type="region of interest" description="Disordered" evidence="1">
    <location>
        <begin position="1"/>
        <end position="42"/>
    </location>
</feature>
<organism evidence="2 3">
    <name type="scientific">Paracoccidioides brasiliensis (strain Pb18)</name>
    <dbReference type="NCBI Taxonomy" id="502780"/>
    <lineage>
        <taxon>Eukaryota</taxon>
        <taxon>Fungi</taxon>
        <taxon>Dikarya</taxon>
        <taxon>Ascomycota</taxon>
        <taxon>Pezizomycotina</taxon>
        <taxon>Eurotiomycetes</taxon>
        <taxon>Eurotiomycetidae</taxon>
        <taxon>Onygenales</taxon>
        <taxon>Ajellomycetaceae</taxon>
        <taxon>Paracoccidioides</taxon>
    </lineage>
</organism>
<dbReference type="RefSeq" id="XP_010762697.1">
    <property type="nucleotide sequence ID" value="XM_010764395.1"/>
</dbReference>
<dbReference type="Proteomes" id="UP000001628">
    <property type="component" value="Unassembled WGS sequence"/>
</dbReference>
<gene>
    <name evidence="2" type="ORF">PADG_07364</name>
</gene>
<dbReference type="GeneID" id="22585865"/>
<evidence type="ECO:0000313" key="3">
    <source>
        <dbReference type="Proteomes" id="UP000001628"/>
    </source>
</evidence>
<accession>C1GJC8</accession>
<evidence type="ECO:0000313" key="2">
    <source>
        <dbReference type="EMBL" id="EEH42544.2"/>
    </source>
</evidence>
<proteinExistence type="predicted"/>
<protein>
    <submittedName>
        <fullName evidence="2">Uncharacterized protein</fullName>
    </submittedName>
</protein>
<dbReference type="KEGG" id="pbn:PADG_07364"/>
<keyword evidence="3" id="KW-1185">Reference proteome</keyword>